<keyword evidence="2" id="KW-1185">Reference proteome</keyword>
<gene>
    <name evidence="1" type="ORF">BT62DRAFT_1003631</name>
</gene>
<comment type="caution">
    <text evidence="1">The sequence shown here is derived from an EMBL/GenBank/DDBJ whole genome shotgun (WGS) entry which is preliminary data.</text>
</comment>
<organism evidence="1 2">
    <name type="scientific">Guyanagaster necrorhizus</name>
    <dbReference type="NCBI Taxonomy" id="856835"/>
    <lineage>
        <taxon>Eukaryota</taxon>
        <taxon>Fungi</taxon>
        <taxon>Dikarya</taxon>
        <taxon>Basidiomycota</taxon>
        <taxon>Agaricomycotina</taxon>
        <taxon>Agaricomycetes</taxon>
        <taxon>Agaricomycetidae</taxon>
        <taxon>Agaricales</taxon>
        <taxon>Marasmiineae</taxon>
        <taxon>Physalacriaceae</taxon>
        <taxon>Guyanagaster</taxon>
    </lineage>
</organism>
<dbReference type="EMBL" id="MU250529">
    <property type="protein sequence ID" value="KAG7448909.1"/>
    <property type="molecule type" value="Genomic_DNA"/>
</dbReference>
<protein>
    <submittedName>
        <fullName evidence="1">Uncharacterized protein</fullName>
    </submittedName>
</protein>
<dbReference type="Proteomes" id="UP000812287">
    <property type="component" value="Unassembled WGS sequence"/>
</dbReference>
<evidence type="ECO:0000313" key="2">
    <source>
        <dbReference type="Proteomes" id="UP000812287"/>
    </source>
</evidence>
<accession>A0A9P8AUV8</accession>
<sequence>MRGCLVDDVITVSYEFLRVNTSVTQGILRTWEWSIFDMPCQVDSIDGRHTIPISTPSLHNIIGVTIGTLLARRFQERILSTCISHETEHDFQATVHLSSSFFFPEQGSESGSNRIEKFVHDRWGRSSYVGFDPKSRVTCSRINYSGGHVSAGKHY</sequence>
<name>A0A9P8AUV8_9AGAR</name>
<dbReference type="GeneID" id="66099252"/>
<dbReference type="RefSeq" id="XP_043042409.1">
    <property type="nucleotide sequence ID" value="XM_043176965.1"/>
</dbReference>
<proteinExistence type="predicted"/>
<dbReference type="AlphaFoldDB" id="A0A9P8AUV8"/>
<reference evidence="1" key="1">
    <citation type="submission" date="2020-11" db="EMBL/GenBank/DDBJ databases">
        <title>Adaptations for nitrogen fixation in a non-lichenized fungal sporocarp promotes dispersal by wood-feeding termites.</title>
        <authorList>
            <consortium name="DOE Joint Genome Institute"/>
            <person name="Koch R.A."/>
            <person name="Yoon G."/>
            <person name="Arayal U."/>
            <person name="Lail K."/>
            <person name="Amirebrahimi M."/>
            <person name="Labutti K."/>
            <person name="Lipzen A."/>
            <person name="Riley R."/>
            <person name="Barry K."/>
            <person name="Henrissat B."/>
            <person name="Grigoriev I.V."/>
            <person name="Herr J.R."/>
            <person name="Aime M.C."/>
        </authorList>
    </citation>
    <scope>NUCLEOTIDE SEQUENCE</scope>
    <source>
        <strain evidence="1">MCA 3950</strain>
    </source>
</reference>
<evidence type="ECO:0000313" key="1">
    <source>
        <dbReference type="EMBL" id="KAG7448909.1"/>
    </source>
</evidence>